<keyword evidence="3" id="KW-1185">Reference proteome</keyword>
<evidence type="ECO:0000313" key="3">
    <source>
        <dbReference type="Proteomes" id="UP000006057"/>
    </source>
</evidence>
<feature type="transmembrane region" description="Helical" evidence="1">
    <location>
        <begin position="111"/>
        <end position="135"/>
    </location>
</feature>
<feature type="transmembrane region" description="Helical" evidence="1">
    <location>
        <begin position="167"/>
        <end position="192"/>
    </location>
</feature>
<dbReference type="PANTHER" id="PTHR34989:SF1">
    <property type="entry name" value="PROTEIN HDED"/>
    <property type="match status" value="1"/>
</dbReference>
<gene>
    <name evidence="2" type="ordered locus">Mycch_2240</name>
</gene>
<proteinExistence type="predicted"/>
<name>I4BIB0_MYCCN</name>
<dbReference type="Pfam" id="PF03729">
    <property type="entry name" value="DUF308"/>
    <property type="match status" value="1"/>
</dbReference>
<keyword evidence="1" id="KW-0472">Membrane</keyword>
<feature type="transmembrane region" description="Helical" evidence="1">
    <location>
        <begin position="55"/>
        <end position="75"/>
    </location>
</feature>
<evidence type="ECO:0008006" key="4">
    <source>
        <dbReference type="Google" id="ProtNLM"/>
    </source>
</evidence>
<feature type="transmembrane region" description="Helical" evidence="1">
    <location>
        <begin position="30"/>
        <end position="49"/>
    </location>
</feature>
<dbReference type="eggNOG" id="COG3247">
    <property type="taxonomic scope" value="Bacteria"/>
</dbReference>
<feature type="transmembrane region" description="Helical" evidence="1">
    <location>
        <begin position="142"/>
        <end position="161"/>
    </location>
</feature>
<dbReference type="Proteomes" id="UP000006057">
    <property type="component" value="Chromosome"/>
</dbReference>
<dbReference type="InterPro" id="IPR052712">
    <property type="entry name" value="Acid_resist_chaperone_HdeD"/>
</dbReference>
<accession>I4BIB0</accession>
<dbReference type="InterPro" id="IPR005325">
    <property type="entry name" value="DUF308_memb"/>
</dbReference>
<evidence type="ECO:0000256" key="1">
    <source>
        <dbReference type="SAM" id="Phobius"/>
    </source>
</evidence>
<sequence length="201" mass="21766">MTDFVRETNAVAPPSRRQLLREDLVSTTRYWWLMLVVGAAWIVIAAIILRFDYATVTAVATLFGVFCFVAAANEAMVGVVSSSGWRILHWLLAVAFIVVGVFAFVRPDPTFAGLAAVMSFYFIFRGGFDIAMAIAASGSQGWWVLLLTGLAQLAIGFWAAGSWKVSVVLLVAWVAAAALLHGIGQISTAFLVRRVHKALAD</sequence>
<dbReference type="PATRIC" id="fig|710421.3.peg.2234"/>
<dbReference type="RefSeq" id="WP_014815497.1">
    <property type="nucleotide sequence ID" value="NC_018027.1"/>
</dbReference>
<keyword evidence="1" id="KW-0812">Transmembrane</keyword>
<dbReference type="GO" id="GO:0005886">
    <property type="term" value="C:plasma membrane"/>
    <property type="evidence" value="ECO:0007669"/>
    <property type="project" value="TreeGrafter"/>
</dbReference>
<dbReference type="PANTHER" id="PTHR34989">
    <property type="entry name" value="PROTEIN HDED"/>
    <property type="match status" value="1"/>
</dbReference>
<feature type="transmembrane region" description="Helical" evidence="1">
    <location>
        <begin position="87"/>
        <end position="105"/>
    </location>
</feature>
<keyword evidence="1" id="KW-1133">Transmembrane helix</keyword>
<organism evidence="2 3">
    <name type="scientific">Mycolicibacterium chubuense (strain NBB4)</name>
    <name type="common">Mycobacterium chubuense</name>
    <dbReference type="NCBI Taxonomy" id="710421"/>
    <lineage>
        <taxon>Bacteria</taxon>
        <taxon>Bacillati</taxon>
        <taxon>Actinomycetota</taxon>
        <taxon>Actinomycetes</taxon>
        <taxon>Mycobacteriales</taxon>
        <taxon>Mycobacteriaceae</taxon>
        <taxon>Mycolicibacterium</taxon>
    </lineage>
</organism>
<protein>
    <recommendedName>
        <fullName evidence="4">HdeD family acid-resistance protein</fullName>
    </recommendedName>
</protein>
<evidence type="ECO:0000313" key="2">
    <source>
        <dbReference type="EMBL" id="AFM17017.1"/>
    </source>
</evidence>
<dbReference type="HOGENOM" id="CLU_1359137_0_0_11"/>
<dbReference type="KEGG" id="mcb:Mycch_2240"/>
<dbReference type="OrthoDB" id="4761744at2"/>
<dbReference type="STRING" id="710421.Mycch_2240"/>
<dbReference type="AlphaFoldDB" id="I4BIB0"/>
<reference evidence="2 3" key="1">
    <citation type="submission" date="2012-06" db="EMBL/GenBank/DDBJ databases">
        <title>Complete sequence of chromosome of Mycobacterium chubuense NBB4.</title>
        <authorList>
            <consortium name="US DOE Joint Genome Institute"/>
            <person name="Lucas S."/>
            <person name="Han J."/>
            <person name="Lapidus A."/>
            <person name="Cheng J.-F."/>
            <person name="Goodwin L."/>
            <person name="Pitluck S."/>
            <person name="Peters L."/>
            <person name="Mikhailova N."/>
            <person name="Teshima H."/>
            <person name="Detter J.C."/>
            <person name="Han C."/>
            <person name="Tapia R."/>
            <person name="Land M."/>
            <person name="Hauser L."/>
            <person name="Kyrpides N."/>
            <person name="Ivanova N."/>
            <person name="Pagani I."/>
            <person name="Mattes T."/>
            <person name="Holmes A."/>
            <person name="Rutledge P."/>
            <person name="Paulsen I."/>
            <person name="Coleman N."/>
            <person name="Woyke T."/>
        </authorList>
    </citation>
    <scope>NUCLEOTIDE SEQUENCE [LARGE SCALE GENOMIC DNA]</scope>
    <source>
        <strain evidence="2 3">NBB4</strain>
    </source>
</reference>
<dbReference type="EMBL" id="CP003053">
    <property type="protein sequence ID" value="AFM17017.1"/>
    <property type="molecule type" value="Genomic_DNA"/>
</dbReference>